<organism evidence="15 16">
    <name type="scientific">Aedes albopictus</name>
    <name type="common">Asian tiger mosquito</name>
    <name type="synonym">Stegomyia albopicta</name>
    <dbReference type="NCBI Taxonomy" id="7160"/>
    <lineage>
        <taxon>Eukaryota</taxon>
        <taxon>Metazoa</taxon>
        <taxon>Ecdysozoa</taxon>
        <taxon>Arthropoda</taxon>
        <taxon>Hexapoda</taxon>
        <taxon>Insecta</taxon>
        <taxon>Pterygota</taxon>
        <taxon>Neoptera</taxon>
        <taxon>Endopterygota</taxon>
        <taxon>Diptera</taxon>
        <taxon>Nematocera</taxon>
        <taxon>Culicoidea</taxon>
        <taxon>Culicidae</taxon>
        <taxon>Culicinae</taxon>
        <taxon>Aedini</taxon>
        <taxon>Aedes</taxon>
        <taxon>Stegomyia</taxon>
    </lineage>
</organism>
<evidence type="ECO:0000313" key="15">
    <source>
        <dbReference type="EnsemblMetazoa" id="AALFPA23_024438.P36425"/>
    </source>
</evidence>
<keyword evidence="6 11" id="KW-1133">Transmembrane helix</keyword>
<dbReference type="PROSITE" id="PS50853">
    <property type="entry name" value="FN3"/>
    <property type="match status" value="4"/>
</dbReference>
<evidence type="ECO:0008006" key="17">
    <source>
        <dbReference type="Google" id="ProtNLM"/>
    </source>
</evidence>
<reference evidence="16" key="1">
    <citation type="journal article" date="2015" name="Proc. Natl. Acad. Sci. U.S.A.">
        <title>Genome sequence of the Asian Tiger mosquito, Aedes albopictus, reveals insights into its biology, genetics, and evolution.</title>
        <authorList>
            <person name="Chen X.G."/>
            <person name="Jiang X."/>
            <person name="Gu J."/>
            <person name="Xu M."/>
            <person name="Wu Y."/>
            <person name="Deng Y."/>
            <person name="Zhang C."/>
            <person name="Bonizzoni M."/>
            <person name="Dermauw W."/>
            <person name="Vontas J."/>
            <person name="Armbruster P."/>
            <person name="Huang X."/>
            <person name="Yang Y."/>
            <person name="Zhang H."/>
            <person name="He W."/>
            <person name="Peng H."/>
            <person name="Liu Y."/>
            <person name="Wu K."/>
            <person name="Chen J."/>
            <person name="Lirakis M."/>
            <person name="Topalis P."/>
            <person name="Van Leeuwen T."/>
            <person name="Hall A.B."/>
            <person name="Jiang X."/>
            <person name="Thorpe C."/>
            <person name="Mueller R.L."/>
            <person name="Sun C."/>
            <person name="Waterhouse R.M."/>
            <person name="Yan G."/>
            <person name="Tu Z.J."/>
            <person name="Fang X."/>
            <person name="James A.A."/>
        </authorList>
    </citation>
    <scope>NUCLEOTIDE SEQUENCE [LARGE SCALE GENOMIC DNA]</scope>
    <source>
        <strain evidence="16">Foshan</strain>
    </source>
</reference>
<proteinExistence type="predicted"/>
<evidence type="ECO:0000256" key="10">
    <source>
        <dbReference type="SAM" id="MobiDB-lite"/>
    </source>
</evidence>
<dbReference type="Pfam" id="PF07679">
    <property type="entry name" value="I-set"/>
    <property type="match status" value="3"/>
</dbReference>
<evidence type="ECO:0000256" key="12">
    <source>
        <dbReference type="SAM" id="SignalP"/>
    </source>
</evidence>
<feature type="region of interest" description="Disordered" evidence="10">
    <location>
        <begin position="1588"/>
        <end position="1657"/>
    </location>
</feature>
<evidence type="ECO:0000256" key="3">
    <source>
        <dbReference type="ARBA" id="ARBA00022729"/>
    </source>
</evidence>
<keyword evidence="4" id="KW-0677">Repeat</keyword>
<dbReference type="GeneID" id="109415006"/>
<feature type="domain" description="Ig-like" evidence="13">
    <location>
        <begin position="745"/>
        <end position="825"/>
    </location>
</feature>
<dbReference type="InterPro" id="IPR013783">
    <property type="entry name" value="Ig-like_fold"/>
</dbReference>
<feature type="domain" description="Fibronectin type-III" evidence="14">
    <location>
        <begin position="1058"/>
        <end position="1162"/>
    </location>
</feature>
<dbReference type="InterPro" id="IPR036116">
    <property type="entry name" value="FN3_sf"/>
</dbReference>
<evidence type="ECO:0000256" key="1">
    <source>
        <dbReference type="ARBA" id="ARBA00004167"/>
    </source>
</evidence>
<feature type="domain" description="Ig-like" evidence="13">
    <location>
        <begin position="139"/>
        <end position="230"/>
    </location>
</feature>
<keyword evidence="16" id="KW-1185">Reference proteome</keyword>
<feature type="domain" description="Fibronectin type-III" evidence="14">
    <location>
        <begin position="1167"/>
        <end position="1264"/>
    </location>
</feature>
<evidence type="ECO:0000256" key="7">
    <source>
        <dbReference type="ARBA" id="ARBA00023136"/>
    </source>
</evidence>
<dbReference type="RefSeq" id="XP_062707889.1">
    <property type="nucleotide sequence ID" value="XM_062851905.1"/>
</dbReference>
<feature type="domain" description="Ig-like" evidence="13">
    <location>
        <begin position="355"/>
        <end position="433"/>
    </location>
</feature>
<dbReference type="SMART" id="SM00060">
    <property type="entry name" value="FN3"/>
    <property type="match status" value="4"/>
</dbReference>
<dbReference type="Pfam" id="PF25059">
    <property type="entry name" value="FN3_DSCAM-DSCAML_C"/>
    <property type="match status" value="1"/>
</dbReference>
<evidence type="ECO:0000256" key="8">
    <source>
        <dbReference type="ARBA" id="ARBA00023157"/>
    </source>
</evidence>
<dbReference type="InterPro" id="IPR056754">
    <property type="entry name" value="DSCAM/DSCAML_C"/>
</dbReference>
<evidence type="ECO:0000256" key="5">
    <source>
        <dbReference type="ARBA" id="ARBA00022889"/>
    </source>
</evidence>
<dbReference type="InterPro" id="IPR003598">
    <property type="entry name" value="Ig_sub2"/>
</dbReference>
<keyword evidence="9" id="KW-0393">Immunoglobulin domain</keyword>
<dbReference type="PANTHER" id="PTHR44170:SF56">
    <property type="entry name" value="FIBRONECTIN TYPE-III DOMAIN-CONTAINING PROTEIN"/>
    <property type="match status" value="1"/>
</dbReference>
<dbReference type="InterPro" id="IPR013098">
    <property type="entry name" value="Ig_I-set"/>
</dbReference>
<evidence type="ECO:0000256" key="11">
    <source>
        <dbReference type="SAM" id="Phobius"/>
    </source>
</evidence>
<keyword evidence="8" id="KW-1015">Disulfide bond</keyword>
<feature type="compositionally biased region" description="Polar residues" evidence="10">
    <location>
        <begin position="1590"/>
        <end position="1601"/>
    </location>
</feature>
<accession>A0ABM2A4Q4</accession>
<name>A0ABM2A4Q4_AEDAL</name>
<evidence type="ECO:0000313" key="16">
    <source>
        <dbReference type="Proteomes" id="UP000069940"/>
    </source>
</evidence>
<feature type="domain" description="Ig-like" evidence="13">
    <location>
        <begin position="537"/>
        <end position="644"/>
    </location>
</feature>
<keyword evidence="5" id="KW-0130">Cell adhesion</keyword>
<feature type="compositionally biased region" description="Polar residues" evidence="10">
    <location>
        <begin position="1621"/>
        <end position="1636"/>
    </location>
</feature>
<sequence>MRLLLIVGFYATGIFSSKSVTHGSTGREIVTANLHIPQFLQQLPSNLMFSNDTGSSQLSCSTYGSSQVEIAWILKDGSTATNIQGLRQSFPNGTLYFPPFPGHLFRTEVHDTTYRCKVSYHHFVLLSKNVKVRAIVRQPYEILIEKTDVVLGSTAFLQCNISPHAREFVQVSAWYRDKEMLIPERSDLGMRYIVSSPTGDLCIRNVNIDDRQKQFSCVSTDILTGERKISTSVFLSIKDYIPDSAPLTSQRSVTEITSDVGQTVQLPCNVQGNPQPIFTWFRISDSGALYTVPSTQRIIPSQSLLFIRKTDIMDAGRWICKASNQFGEQKLQIRLTINSELSAHINPQIQVINTGSTAKFNCTIVGSEIGKIEWFHNGQALSDIDRMGNDFKRISVASGTILTIDKVDKEDRGVYQCIVSNARSSAEASAELKIGETPPEIIYSFAEQNVHPSAFVSLKCMASGSPHPQFTWMLDYQPILSSVHRYSFDQFIDGNGHVTTHLNITHVNVDDGGLYTCIASNPMGSISQKARLNVYGPPYVRAISSIKAVAGESKEIFCPFSGYPIEHIRWMRNGLNVSSSKYSGWVRIVHHFKQLAFLDSRFAVADINHGGTLIIHHVDPLQDKGTFTCVVSSPNGDEARREIQLLINSPPVIEPFSFPKQIKVGGRAQLTCSVSSGDIPIYFSWKKDGMLISPGLQVTEIKDEFFTLLILKEISAKHSGKYTCFALNAAAQVNYTAELLVHVPPTWKREPNDLSIVLGNTISVPCEADGFPQPRITWLKGQGKTSEQFHSIPSKNNTLSVNYATPSDAGYYMCEASNGVGTDLSKIIHLDVNVAAHFDIPAMNMSSRRGDTVTLECLALGDDPIDVVWSHMDSRIDFNTYRYSIVQMKVENGVRSQLSISHTERYDSGKYICAADNSYGSSEHVIYLAVQERPDAPSDLEVLEVGSRRIRLSWKRPYDGMSPVLSYLVQYQPLRMVKDYLGSKLDTSWENQSVVNLTLSKINEVQNIESSTRDEAYVIGLHPATQYLMRMLAINEIESSTFTNPIVVKTHEEAPAEPPSNLKIKPGGRGELIVTWNIPNKNSWNGELLGYIISCVEEKQNINYIENNNATNLTFTANGWATTKMSISSLKKFTRYAVKIRTFNTMSAGPWSPITYGTTLEDIPEAPPQNVTCQSLSSQSIKIVWQEPLLQYHNGILRGYKVLFRPLANNNEFILPYDIKRTSNLETYLQALFKATNYSIQVLSFTLSGDGMASAPIYCATEEDVPDAPSGIKALTLTADSILVSWLKPHHANGIISHYTIFSKENGKIVPPKTPQIPEENDLISTNSTCLNLKLSSWYNGGCSISHFSIEYRRLHTPFWTTVSSDISGVERGNENISFCDFAPGTWYELKITSNNDAGETSAQFNFATTTLAGDKIPPPEYPTIAIDTEVNTSHTNDDFQWIQTSVAILTLGSMAVAGFILIRYKRMYCFANTRNSISELSSNANQKDECEYVRNQQVYSSSPVKIIDKEDSSEMYEISPYATFNDNNERILKTRSRDRTPSSIDYSLHFRTFGHPESELNATAYPLLECTGFGNAKEKTSWHKKTYSAGDSSMNMPTSSGHKHSRYDDKYHSRCGSKTPAPSNMSESDSNSPVNEFSRAPTFRMPEKSPRFQSNL</sequence>
<feature type="signal peptide" evidence="12">
    <location>
        <begin position="1"/>
        <end position="16"/>
    </location>
</feature>
<dbReference type="SMART" id="SM00409">
    <property type="entry name" value="IG"/>
    <property type="match status" value="8"/>
</dbReference>
<dbReference type="SUPFAM" id="SSF48726">
    <property type="entry name" value="Immunoglobulin"/>
    <property type="match status" value="7"/>
</dbReference>
<feature type="domain" description="Fibronectin type-III" evidence="14">
    <location>
        <begin position="936"/>
        <end position="1053"/>
    </location>
</feature>
<evidence type="ECO:0000259" key="13">
    <source>
        <dbReference type="PROSITE" id="PS50835"/>
    </source>
</evidence>
<keyword evidence="7 11" id="KW-0472">Membrane</keyword>
<dbReference type="InterPro" id="IPR036179">
    <property type="entry name" value="Ig-like_dom_sf"/>
</dbReference>
<feature type="transmembrane region" description="Helical" evidence="11">
    <location>
        <begin position="1442"/>
        <end position="1463"/>
    </location>
</feature>
<feature type="domain" description="Ig-like" evidence="13">
    <location>
        <begin position="651"/>
        <end position="736"/>
    </location>
</feature>
<dbReference type="SMART" id="SM00408">
    <property type="entry name" value="IGc2"/>
    <property type="match status" value="7"/>
</dbReference>
<dbReference type="InterPro" id="IPR007110">
    <property type="entry name" value="Ig-like_dom"/>
</dbReference>
<keyword evidence="2 11" id="KW-0812">Transmembrane</keyword>
<dbReference type="PROSITE" id="PS50835">
    <property type="entry name" value="IG_LIKE"/>
    <property type="match status" value="9"/>
</dbReference>
<evidence type="ECO:0000256" key="6">
    <source>
        <dbReference type="ARBA" id="ARBA00022989"/>
    </source>
</evidence>
<dbReference type="InterPro" id="IPR003599">
    <property type="entry name" value="Ig_sub"/>
</dbReference>
<feature type="domain" description="Ig-like" evidence="13">
    <location>
        <begin position="37"/>
        <end position="131"/>
    </location>
</feature>
<comment type="subcellular location">
    <subcellularLocation>
        <location evidence="1">Membrane</location>
        <topology evidence="1">Single-pass membrane protein</topology>
    </subcellularLocation>
</comment>
<feature type="chain" id="PRO_5045586390" description="Down syndrome cell adhesion molecule" evidence="12">
    <location>
        <begin position="17"/>
        <end position="1657"/>
    </location>
</feature>
<dbReference type="PANTHER" id="PTHR44170">
    <property type="entry name" value="PROTEIN SIDEKICK"/>
    <property type="match status" value="1"/>
</dbReference>
<dbReference type="EnsemblMetazoa" id="AALFPA23_024438.R36425">
    <property type="protein sequence ID" value="AALFPA23_024438.P36425"/>
    <property type="gene ID" value="AALFPA23_024438"/>
</dbReference>
<evidence type="ECO:0000256" key="9">
    <source>
        <dbReference type="ARBA" id="ARBA00023319"/>
    </source>
</evidence>
<evidence type="ECO:0000256" key="2">
    <source>
        <dbReference type="ARBA" id="ARBA00022692"/>
    </source>
</evidence>
<reference evidence="15" key="2">
    <citation type="submission" date="2025-05" db="UniProtKB">
        <authorList>
            <consortium name="EnsemblMetazoa"/>
        </authorList>
    </citation>
    <scope>IDENTIFICATION</scope>
    <source>
        <strain evidence="15">Foshan</strain>
    </source>
</reference>
<feature type="domain" description="Ig-like" evidence="13">
    <location>
        <begin position="439"/>
        <end position="533"/>
    </location>
</feature>
<protein>
    <recommendedName>
        <fullName evidence="17">Down syndrome cell adhesion molecule</fullName>
    </recommendedName>
</protein>
<evidence type="ECO:0000256" key="4">
    <source>
        <dbReference type="ARBA" id="ARBA00022737"/>
    </source>
</evidence>
<keyword evidence="3 12" id="KW-0732">Signal</keyword>
<dbReference type="Proteomes" id="UP000069940">
    <property type="component" value="Unassembled WGS sequence"/>
</dbReference>
<dbReference type="CDD" id="cd00063">
    <property type="entry name" value="FN3"/>
    <property type="match status" value="4"/>
</dbReference>
<dbReference type="Pfam" id="PF13927">
    <property type="entry name" value="Ig_3"/>
    <property type="match status" value="3"/>
</dbReference>
<dbReference type="InterPro" id="IPR003961">
    <property type="entry name" value="FN3_dom"/>
</dbReference>
<dbReference type="CDD" id="cd00096">
    <property type="entry name" value="Ig"/>
    <property type="match status" value="1"/>
</dbReference>
<dbReference type="Gene3D" id="2.60.40.10">
    <property type="entry name" value="Immunoglobulins"/>
    <property type="match status" value="14"/>
</dbReference>
<evidence type="ECO:0000259" key="14">
    <source>
        <dbReference type="PROSITE" id="PS50853"/>
    </source>
</evidence>
<feature type="domain" description="Ig-like" evidence="13">
    <location>
        <begin position="850"/>
        <end position="929"/>
    </location>
</feature>
<feature type="domain" description="Fibronectin type-III" evidence="14">
    <location>
        <begin position="1314"/>
        <end position="1415"/>
    </location>
</feature>
<dbReference type="SUPFAM" id="SSF49265">
    <property type="entry name" value="Fibronectin type III"/>
    <property type="match status" value="3"/>
</dbReference>
<feature type="domain" description="Ig-like" evidence="13">
    <location>
        <begin position="242"/>
        <end position="336"/>
    </location>
</feature>
<dbReference type="Pfam" id="PF00041">
    <property type="entry name" value="fn3"/>
    <property type="match status" value="3"/>
</dbReference>